<proteinExistence type="predicted"/>
<sequence length="123" mass="14170">TRTTLSETLGPRRKKAKKIQRQKWKDAKEEKKGLAQVARSRWSIRDTLFRSAAVPGLSGNAQSRRFADELPVIACIREEPSRGRASTEARRRTEVAWTRRTEGLNAVVRERNGRGTRTKEKRR</sequence>
<feature type="region of interest" description="Disordered" evidence="1">
    <location>
        <begin position="1"/>
        <end position="32"/>
    </location>
</feature>
<accession>A0AA40FVD0</accession>
<feature type="non-terminal residue" evidence="2">
    <location>
        <position position="1"/>
    </location>
</feature>
<dbReference type="Proteomes" id="UP001177670">
    <property type="component" value="Unassembled WGS sequence"/>
</dbReference>
<dbReference type="EMBL" id="JAHYIQ010000014">
    <property type="protein sequence ID" value="KAK1126087.1"/>
    <property type="molecule type" value="Genomic_DNA"/>
</dbReference>
<reference evidence="2" key="1">
    <citation type="submission" date="2021-10" db="EMBL/GenBank/DDBJ databases">
        <title>Melipona bicolor Genome sequencing and assembly.</title>
        <authorList>
            <person name="Araujo N.S."/>
            <person name="Arias M.C."/>
        </authorList>
    </citation>
    <scope>NUCLEOTIDE SEQUENCE</scope>
    <source>
        <strain evidence="2">USP_2M_L1-L4_2017</strain>
        <tissue evidence="2">Whole body</tissue>
    </source>
</reference>
<comment type="caution">
    <text evidence="2">The sequence shown here is derived from an EMBL/GenBank/DDBJ whole genome shotgun (WGS) entry which is preliminary data.</text>
</comment>
<feature type="compositionally biased region" description="Basic and acidic residues" evidence="1">
    <location>
        <begin position="23"/>
        <end position="32"/>
    </location>
</feature>
<evidence type="ECO:0000256" key="1">
    <source>
        <dbReference type="SAM" id="MobiDB-lite"/>
    </source>
</evidence>
<gene>
    <name evidence="2" type="ORF">K0M31_004728</name>
</gene>
<feature type="compositionally biased region" description="Basic residues" evidence="1">
    <location>
        <begin position="11"/>
        <end position="22"/>
    </location>
</feature>
<protein>
    <submittedName>
        <fullName evidence="2">Uncharacterized protein</fullName>
    </submittedName>
</protein>
<dbReference type="AlphaFoldDB" id="A0AA40FVD0"/>
<organism evidence="2 3">
    <name type="scientific">Melipona bicolor</name>
    <dbReference type="NCBI Taxonomy" id="60889"/>
    <lineage>
        <taxon>Eukaryota</taxon>
        <taxon>Metazoa</taxon>
        <taxon>Ecdysozoa</taxon>
        <taxon>Arthropoda</taxon>
        <taxon>Hexapoda</taxon>
        <taxon>Insecta</taxon>
        <taxon>Pterygota</taxon>
        <taxon>Neoptera</taxon>
        <taxon>Endopterygota</taxon>
        <taxon>Hymenoptera</taxon>
        <taxon>Apocrita</taxon>
        <taxon>Aculeata</taxon>
        <taxon>Apoidea</taxon>
        <taxon>Anthophila</taxon>
        <taxon>Apidae</taxon>
        <taxon>Melipona</taxon>
    </lineage>
</organism>
<evidence type="ECO:0000313" key="2">
    <source>
        <dbReference type="EMBL" id="KAK1126087.1"/>
    </source>
</evidence>
<evidence type="ECO:0000313" key="3">
    <source>
        <dbReference type="Proteomes" id="UP001177670"/>
    </source>
</evidence>
<keyword evidence="3" id="KW-1185">Reference proteome</keyword>
<name>A0AA40FVD0_9HYME</name>